<comment type="caution">
    <text evidence="3">The sequence shown here is derived from an EMBL/GenBank/DDBJ whole genome shotgun (WGS) entry which is preliminary data.</text>
</comment>
<dbReference type="Gene3D" id="3.40.630.10">
    <property type="entry name" value="Zn peptidases"/>
    <property type="match status" value="1"/>
</dbReference>
<keyword evidence="4" id="KW-1185">Reference proteome</keyword>
<dbReference type="InterPro" id="IPR017439">
    <property type="entry name" value="Amidohydrolase"/>
</dbReference>
<dbReference type="GO" id="GO:0046872">
    <property type="term" value="F:metal ion binding"/>
    <property type="evidence" value="ECO:0007669"/>
    <property type="project" value="UniProtKB-KW"/>
</dbReference>
<dbReference type="InterPro" id="IPR036264">
    <property type="entry name" value="Bact_exopeptidase_dim_dom"/>
</dbReference>
<sequence>MKEKVHEWVDKKAAEMKKMYHYLHEHAEISWEEKETTTFICKQLDALDIPYKTFSDQTGAVGLWGNGKGPTIGVRTDMDALWQNVNGTWKANHSCGHDAHMTIVLFTLKCLKELGVEPKGMIKSFFQPAEEKGAGALSFVHKNLLDDVDYLLGLHLRPIQEMRFNEASPAIYHGAAASFKGRIYGLQAHAARYHLGINVIDSLTSINMAIRSIPLNPIIPASAKMTFVQGGGKSFNIIPDYAEFGIDVRAQTNEAMDQLIDQLKRSIYHAGEANGAKVELELLSEMPAASNNALMEEVVSASIKEVLGEKGLVSPPVTPGGEDFHFYPKSMKHLKATMIGLGTDLKPGLHHPNMSFELDSLVNGVKIMALSVLRLNGDIE</sequence>
<evidence type="ECO:0000313" key="3">
    <source>
        <dbReference type="EMBL" id="RVT65123.1"/>
    </source>
</evidence>
<evidence type="ECO:0000259" key="2">
    <source>
        <dbReference type="Pfam" id="PF07687"/>
    </source>
</evidence>
<evidence type="ECO:0000256" key="1">
    <source>
        <dbReference type="PIRSR" id="PIRSR005962-1"/>
    </source>
</evidence>
<feature type="domain" description="Peptidase M20 dimerisation" evidence="2">
    <location>
        <begin position="176"/>
        <end position="267"/>
    </location>
</feature>
<keyword evidence="3" id="KW-0378">Hydrolase</keyword>
<dbReference type="Proteomes" id="UP000288024">
    <property type="component" value="Unassembled WGS sequence"/>
</dbReference>
<dbReference type="CDD" id="cd08018">
    <property type="entry name" value="M20_Acy1_amhX-like"/>
    <property type="match status" value="1"/>
</dbReference>
<dbReference type="PANTHER" id="PTHR11014">
    <property type="entry name" value="PEPTIDASE M20 FAMILY MEMBER"/>
    <property type="match status" value="1"/>
</dbReference>
<dbReference type="NCBIfam" id="TIGR01891">
    <property type="entry name" value="amidohydrolases"/>
    <property type="match status" value="1"/>
</dbReference>
<feature type="binding site" evidence="1">
    <location>
        <position position="97"/>
    </location>
    <ligand>
        <name>Mn(2+)</name>
        <dbReference type="ChEBI" id="CHEBI:29035"/>
        <label>2</label>
    </ligand>
</feature>
<keyword evidence="1" id="KW-0479">Metal-binding</keyword>
<name>A0A3S2TV76_9BACI</name>
<evidence type="ECO:0000313" key="4">
    <source>
        <dbReference type="Proteomes" id="UP000288024"/>
    </source>
</evidence>
<dbReference type="Pfam" id="PF01546">
    <property type="entry name" value="Peptidase_M20"/>
    <property type="match status" value="1"/>
</dbReference>
<organism evidence="3 4">
    <name type="scientific">Niallia taxi</name>
    <dbReference type="NCBI Taxonomy" id="2499688"/>
    <lineage>
        <taxon>Bacteria</taxon>
        <taxon>Bacillati</taxon>
        <taxon>Bacillota</taxon>
        <taxon>Bacilli</taxon>
        <taxon>Bacillales</taxon>
        <taxon>Bacillaceae</taxon>
        <taxon>Niallia</taxon>
    </lineage>
</organism>
<keyword evidence="1" id="KW-0464">Manganese</keyword>
<dbReference type="AlphaFoldDB" id="A0A3S2TV76"/>
<comment type="cofactor">
    <cofactor evidence="1">
        <name>Mn(2+)</name>
        <dbReference type="ChEBI" id="CHEBI:29035"/>
    </cofactor>
    <text evidence="1">The Mn(2+) ion enhances activity.</text>
</comment>
<reference evidence="3 4" key="1">
    <citation type="submission" date="2019-01" db="EMBL/GenBank/DDBJ databases">
        <title>Bacillus sp. M5HDSG1-1, whole genome shotgun sequence.</title>
        <authorList>
            <person name="Tuo L."/>
        </authorList>
    </citation>
    <scope>NUCLEOTIDE SEQUENCE [LARGE SCALE GENOMIC DNA]</scope>
    <source>
        <strain evidence="3 4">M5HDSG1-1</strain>
    </source>
</reference>
<dbReference type="EMBL" id="RZTZ01000002">
    <property type="protein sequence ID" value="RVT65123.1"/>
    <property type="molecule type" value="Genomic_DNA"/>
</dbReference>
<dbReference type="RefSeq" id="WP_127737344.1">
    <property type="nucleotide sequence ID" value="NZ_RZTZ01000002.1"/>
</dbReference>
<protein>
    <submittedName>
        <fullName evidence="3">Amidohydrolase</fullName>
    </submittedName>
</protein>
<dbReference type="InterPro" id="IPR002933">
    <property type="entry name" value="Peptidase_M20"/>
</dbReference>
<dbReference type="SUPFAM" id="SSF55031">
    <property type="entry name" value="Bacterial exopeptidase dimerisation domain"/>
    <property type="match status" value="1"/>
</dbReference>
<dbReference type="Gene3D" id="3.30.70.360">
    <property type="match status" value="1"/>
</dbReference>
<dbReference type="PANTHER" id="PTHR11014:SF122">
    <property type="entry name" value="AMIDOHYDROLASE AMHX"/>
    <property type="match status" value="1"/>
</dbReference>
<dbReference type="GO" id="GO:0016787">
    <property type="term" value="F:hydrolase activity"/>
    <property type="evidence" value="ECO:0007669"/>
    <property type="project" value="UniProtKB-KW"/>
</dbReference>
<accession>A0A3S2TV76</accession>
<feature type="binding site" evidence="1">
    <location>
        <position position="350"/>
    </location>
    <ligand>
        <name>Mn(2+)</name>
        <dbReference type="ChEBI" id="CHEBI:29035"/>
        <label>2</label>
    </ligand>
</feature>
<gene>
    <name evidence="3" type="ORF">EM808_06320</name>
</gene>
<feature type="binding site" evidence="1">
    <location>
        <position position="155"/>
    </location>
    <ligand>
        <name>Mn(2+)</name>
        <dbReference type="ChEBI" id="CHEBI:29035"/>
        <label>2</label>
    </ligand>
</feature>
<feature type="binding site" evidence="1">
    <location>
        <position position="131"/>
    </location>
    <ligand>
        <name>Mn(2+)</name>
        <dbReference type="ChEBI" id="CHEBI:29035"/>
        <label>2</label>
    </ligand>
</feature>
<dbReference type="PIRSF" id="PIRSF005962">
    <property type="entry name" value="Pept_M20D_amidohydro"/>
    <property type="match status" value="1"/>
</dbReference>
<feature type="binding site" evidence="1">
    <location>
        <position position="95"/>
    </location>
    <ligand>
        <name>Mn(2+)</name>
        <dbReference type="ChEBI" id="CHEBI:29035"/>
        <label>2</label>
    </ligand>
</feature>
<proteinExistence type="predicted"/>
<dbReference type="InterPro" id="IPR011650">
    <property type="entry name" value="Peptidase_M20_dimer"/>
</dbReference>
<dbReference type="SUPFAM" id="SSF53187">
    <property type="entry name" value="Zn-dependent exopeptidases"/>
    <property type="match status" value="1"/>
</dbReference>
<dbReference type="Pfam" id="PF07687">
    <property type="entry name" value="M20_dimer"/>
    <property type="match status" value="1"/>
</dbReference>
<dbReference type="InterPro" id="IPR037484">
    <property type="entry name" value="AmhX-like"/>
</dbReference>